<name>M1MBB6_9CLOT</name>
<dbReference type="InterPro" id="IPR029063">
    <property type="entry name" value="SAM-dependent_MTases_sf"/>
</dbReference>
<protein>
    <submittedName>
        <fullName evidence="5">Phospholipid N-methyltransferase</fullName>
    </submittedName>
</protein>
<gene>
    <name evidence="5" type="ORF">Cspa_c14590</name>
</gene>
<evidence type="ECO:0000313" key="5">
    <source>
        <dbReference type="EMBL" id="AGF55229.1"/>
    </source>
</evidence>
<dbReference type="AlphaFoldDB" id="M1MBB6"/>
<evidence type="ECO:0000256" key="4">
    <source>
        <dbReference type="ARBA" id="ARBA00022884"/>
    </source>
</evidence>
<proteinExistence type="predicted"/>
<dbReference type="InterPro" id="IPR001737">
    <property type="entry name" value="KsgA/Erm"/>
</dbReference>
<dbReference type="RefSeq" id="WP_015391551.1">
    <property type="nucleotide sequence ID" value="NC_020291.1"/>
</dbReference>
<dbReference type="GO" id="GO:0032259">
    <property type="term" value="P:methylation"/>
    <property type="evidence" value="ECO:0007669"/>
    <property type="project" value="UniProtKB-KW"/>
</dbReference>
<dbReference type="STRING" id="36745.CLSAP_14260"/>
<reference evidence="5 6" key="1">
    <citation type="submission" date="2013-02" db="EMBL/GenBank/DDBJ databases">
        <title>Genome sequence of Clostridium saccharoperbutylacetonicum N1-4(HMT).</title>
        <authorList>
            <person name="Poehlein A."/>
            <person name="Daniel R."/>
        </authorList>
    </citation>
    <scope>NUCLEOTIDE SEQUENCE [LARGE SCALE GENOMIC DNA]</scope>
    <source>
        <strain evidence="6">N1-4(HMT)</strain>
    </source>
</reference>
<keyword evidence="3" id="KW-0949">S-adenosyl-L-methionine</keyword>
<dbReference type="GO" id="GO:0008168">
    <property type="term" value="F:methyltransferase activity"/>
    <property type="evidence" value="ECO:0007669"/>
    <property type="project" value="UniProtKB-KW"/>
</dbReference>
<dbReference type="GO" id="GO:0003723">
    <property type="term" value="F:RNA binding"/>
    <property type="evidence" value="ECO:0007669"/>
    <property type="project" value="UniProtKB-KW"/>
</dbReference>
<dbReference type="SUPFAM" id="SSF53335">
    <property type="entry name" value="S-adenosyl-L-methionine-dependent methyltransferases"/>
    <property type="match status" value="1"/>
</dbReference>
<dbReference type="PATRIC" id="fig|931276.5.peg.1419"/>
<dbReference type="eggNOG" id="COG3963">
    <property type="taxonomic scope" value="Bacteria"/>
</dbReference>
<evidence type="ECO:0000256" key="3">
    <source>
        <dbReference type="ARBA" id="ARBA00022691"/>
    </source>
</evidence>
<dbReference type="Gene3D" id="3.40.50.150">
    <property type="entry name" value="Vaccinia Virus protein VP39"/>
    <property type="match status" value="1"/>
</dbReference>
<keyword evidence="4" id="KW-0694">RNA-binding</keyword>
<evidence type="ECO:0000256" key="1">
    <source>
        <dbReference type="ARBA" id="ARBA00022603"/>
    </source>
</evidence>
<dbReference type="Pfam" id="PF00398">
    <property type="entry name" value="RrnaAD"/>
    <property type="match status" value="1"/>
</dbReference>
<dbReference type="HOGENOM" id="CLU_085338_2_0_9"/>
<dbReference type="Proteomes" id="UP000011728">
    <property type="component" value="Chromosome"/>
</dbReference>
<evidence type="ECO:0000256" key="2">
    <source>
        <dbReference type="ARBA" id="ARBA00022679"/>
    </source>
</evidence>
<organism evidence="5 6">
    <name type="scientific">Clostridium saccharoperbutylacetonicum N1-4(HMT)</name>
    <dbReference type="NCBI Taxonomy" id="931276"/>
    <lineage>
        <taxon>Bacteria</taxon>
        <taxon>Bacillati</taxon>
        <taxon>Bacillota</taxon>
        <taxon>Clostridia</taxon>
        <taxon>Eubacteriales</taxon>
        <taxon>Clostridiaceae</taxon>
        <taxon>Clostridium</taxon>
    </lineage>
</organism>
<evidence type="ECO:0000313" key="6">
    <source>
        <dbReference type="Proteomes" id="UP000011728"/>
    </source>
</evidence>
<accession>M1MBB6</accession>
<dbReference type="OrthoDB" id="9805585at2"/>
<sequence length="188" mass="22143">MKELSFVLQYIKKPRATGAILPSSNYLADKMIEDINFEQARCIVEYGPGTGIFTEKLLENRQRNTTVMLFEYNYDFYNLLKDKFKNEENLIIVNDSAENVGNYLEKYGITNVDYVVSGLPFASLPKEISENILKQTKIILKRDGKFVTFQYSRFKIKFIKKYFKYIDLKREFRNVPPAYVLNCINYNQ</sequence>
<keyword evidence="1 5" id="KW-0489">Methyltransferase</keyword>
<dbReference type="EMBL" id="CP004121">
    <property type="protein sequence ID" value="AGF55229.1"/>
    <property type="molecule type" value="Genomic_DNA"/>
</dbReference>
<keyword evidence="6" id="KW-1185">Reference proteome</keyword>
<dbReference type="KEGG" id="csr:Cspa_c14590"/>
<keyword evidence="2 5" id="KW-0808">Transferase</keyword>